<dbReference type="AlphaFoldDB" id="A0A4R5LY53"/>
<dbReference type="Proteomes" id="UP000295722">
    <property type="component" value="Unassembled WGS sequence"/>
</dbReference>
<protein>
    <submittedName>
        <fullName evidence="1">DUF2827 domain-containing protein</fullName>
    </submittedName>
</protein>
<comment type="caution">
    <text evidence="1">The sequence shown here is derived from an EMBL/GenBank/DDBJ whole genome shotgun (WGS) entry which is preliminary data.</text>
</comment>
<sequence>MAEQPLRIGITIGLQEETESLWVNGIKQNAIYLAKLFQQSARHHRVTLVNTTAVRITPMLPWDTTQYPVKSFEDVKDDLDLLIELGGQINESQTRYLRSRDTRLVSYCCGPEYVQRMEAMIFGRSLGNRVFINQEYDAIWVIPQIVETSSHFFGTLRRRPVKEVPFVWDPMFIDAITAGFSDNGEYRPRTQSKRISIMEPNIDVLKFCLYPILIAEEVYRADPERIGHVHVTNAAHLASENGEFAGTMHYLDLVKDHKISFVGRYTTPAFLAEHTDIVISHQWGLALNYFYLEVCWKGYPLVHNAHLCKDLGYYYCGNDVNEGARQVHEATHRHDKDFVEYRHRQQELISRFTPASSALVEAYDSLLDELMLSADALV</sequence>
<dbReference type="OrthoDB" id="1627328at2"/>
<dbReference type="EMBL" id="SMRP01000048">
    <property type="protein sequence ID" value="TDG17232.1"/>
    <property type="molecule type" value="Genomic_DNA"/>
</dbReference>
<dbReference type="InterPro" id="IPR021234">
    <property type="entry name" value="DUF2827"/>
</dbReference>
<evidence type="ECO:0000313" key="1">
    <source>
        <dbReference type="EMBL" id="TDG17232.1"/>
    </source>
</evidence>
<organism evidence="1 2">
    <name type="scientific">Paraburkholderia silviterrae</name>
    <dbReference type="NCBI Taxonomy" id="2528715"/>
    <lineage>
        <taxon>Bacteria</taxon>
        <taxon>Pseudomonadati</taxon>
        <taxon>Pseudomonadota</taxon>
        <taxon>Betaproteobacteria</taxon>
        <taxon>Burkholderiales</taxon>
        <taxon>Burkholderiaceae</taxon>
        <taxon>Paraburkholderia</taxon>
    </lineage>
</organism>
<reference evidence="1 2" key="1">
    <citation type="submission" date="2019-03" db="EMBL/GenBank/DDBJ databases">
        <title>Paraburkholderia sp. 4M-K11, isolated from subtropical forest soil.</title>
        <authorList>
            <person name="Gao Z.-H."/>
            <person name="Qiu L.-H."/>
        </authorList>
    </citation>
    <scope>NUCLEOTIDE SEQUENCE [LARGE SCALE GENOMIC DNA]</scope>
    <source>
        <strain evidence="1 2">4M-K11</strain>
    </source>
</reference>
<keyword evidence="2" id="KW-1185">Reference proteome</keyword>
<name>A0A4R5LY53_9BURK</name>
<dbReference type="RefSeq" id="WP_133200037.1">
    <property type="nucleotide sequence ID" value="NZ_JBHUCW010000013.1"/>
</dbReference>
<proteinExistence type="predicted"/>
<gene>
    <name evidence="1" type="ORF">EYW47_38465</name>
</gene>
<dbReference type="Pfam" id="PF10933">
    <property type="entry name" value="DUF2827"/>
    <property type="match status" value="1"/>
</dbReference>
<evidence type="ECO:0000313" key="2">
    <source>
        <dbReference type="Proteomes" id="UP000295722"/>
    </source>
</evidence>
<accession>A0A4R5LY53</accession>